<evidence type="ECO:0000256" key="1">
    <source>
        <dbReference type="SAM" id="MobiDB-lite"/>
    </source>
</evidence>
<feature type="region of interest" description="Disordered" evidence="1">
    <location>
        <begin position="23"/>
        <end position="69"/>
    </location>
</feature>
<sequence>MEIANSYFNSKWTFKEAGPSRIYGKPCNRRESQSSSLVPALKRPRESNDHESNNHDTQRPKKKLRFHPNTIDNSKWSEFYTYKRGSDKRLMPGYMAYMETVYRYRRATLATQYPDQVDDYFPYPPRPPNNSPERDLGPPEEPLDIAGIMRLYVENGDLVETPESTPEQDDPMVDMIDDAEIEKLLPIVEDMDNGNADQREPLSTSPRNQIDSSGWKNSVSPSRKNKGKGKAKANGGGPETNSHSEFLMPEGLAPGIVGPMCSTNTTVGTVPGQLKGPIVRNLESDERLKGSKTKLEKLLENAPESLRKEMNSVMREIQNFYMVHSYRIGYNQGQKSFLSQALDIAQTSKAL</sequence>
<reference evidence="2 3" key="1">
    <citation type="journal article" date="2017" name="Mol. Ecol.">
        <title>Comparative and population genomic landscape of Phellinus noxius: A hypervariable fungus causing root rot in trees.</title>
        <authorList>
            <person name="Chung C.L."/>
            <person name="Lee T.J."/>
            <person name="Akiba M."/>
            <person name="Lee H.H."/>
            <person name="Kuo T.H."/>
            <person name="Liu D."/>
            <person name="Ke H.M."/>
            <person name="Yokoi T."/>
            <person name="Roa M.B."/>
            <person name="Lu M.J."/>
            <person name="Chang Y.Y."/>
            <person name="Ann P.J."/>
            <person name="Tsai J.N."/>
            <person name="Chen C.Y."/>
            <person name="Tzean S.S."/>
            <person name="Ota Y."/>
            <person name="Hattori T."/>
            <person name="Sahashi N."/>
            <person name="Liou R.F."/>
            <person name="Kikuchi T."/>
            <person name="Tsai I.J."/>
        </authorList>
    </citation>
    <scope>NUCLEOTIDE SEQUENCE [LARGE SCALE GENOMIC DNA]</scope>
    <source>
        <strain evidence="2 3">FFPRI411160</strain>
    </source>
</reference>
<proteinExistence type="predicted"/>
<dbReference type="Proteomes" id="UP000217199">
    <property type="component" value="Unassembled WGS sequence"/>
</dbReference>
<name>A0A286UQS6_9AGAM</name>
<feature type="compositionally biased region" description="Basic and acidic residues" evidence="1">
    <location>
        <begin position="43"/>
        <end position="59"/>
    </location>
</feature>
<feature type="region of interest" description="Disordered" evidence="1">
    <location>
        <begin position="113"/>
        <end position="142"/>
    </location>
</feature>
<organism evidence="2 3">
    <name type="scientific">Pyrrhoderma noxium</name>
    <dbReference type="NCBI Taxonomy" id="2282107"/>
    <lineage>
        <taxon>Eukaryota</taxon>
        <taxon>Fungi</taxon>
        <taxon>Dikarya</taxon>
        <taxon>Basidiomycota</taxon>
        <taxon>Agaricomycotina</taxon>
        <taxon>Agaricomycetes</taxon>
        <taxon>Hymenochaetales</taxon>
        <taxon>Hymenochaetaceae</taxon>
        <taxon>Pyrrhoderma</taxon>
    </lineage>
</organism>
<evidence type="ECO:0000313" key="3">
    <source>
        <dbReference type="Proteomes" id="UP000217199"/>
    </source>
</evidence>
<dbReference type="InParanoid" id="A0A286UQS6"/>
<comment type="caution">
    <text evidence="2">The sequence shown here is derived from an EMBL/GenBank/DDBJ whole genome shotgun (WGS) entry which is preliminary data.</text>
</comment>
<accession>A0A286UQS6</accession>
<feature type="region of interest" description="Disordered" evidence="1">
    <location>
        <begin position="192"/>
        <end position="243"/>
    </location>
</feature>
<protein>
    <submittedName>
        <fullName evidence="2">Uncharacterized protein</fullName>
    </submittedName>
</protein>
<keyword evidence="3" id="KW-1185">Reference proteome</keyword>
<gene>
    <name evidence="2" type="ORF">PNOK_0188400</name>
</gene>
<feature type="compositionally biased region" description="Polar residues" evidence="1">
    <location>
        <begin position="201"/>
        <end position="222"/>
    </location>
</feature>
<dbReference type="EMBL" id="NBII01000002">
    <property type="protein sequence ID" value="PAV21927.1"/>
    <property type="molecule type" value="Genomic_DNA"/>
</dbReference>
<dbReference type="AlphaFoldDB" id="A0A286UQS6"/>
<evidence type="ECO:0000313" key="2">
    <source>
        <dbReference type="EMBL" id="PAV21927.1"/>
    </source>
</evidence>